<sequence>MNLLHEAGKKFWGHRYFVLGPSHKPGTRCGVGSQESIYTSIDRCSIEGPRQRSCIRPPWHEAVMIGGGGRFTTYRDGVGSIFRHRNYHLANTFKPQEALVFTVVVTFFPLFTMSAHHHHTAHHEHTAHHNRTRPIFEHLNKRHNRLAAWFLGPKAENAPFLRHFFEYIVKQTEDARNKFQPDDPEFIDTEIQASSSFQQEMNDLDVALKQLTDALSQHSIPFWSPRYNAHMTYDTSMPALLGYLATTLYNPNNVATEASPLTSVMEKEVGLQLCEMLGYDVRNTGSSRTWGHITCGGSIANLESIWAARNLKFYPLSLACALEPGAPLASIRDEFNIELCSGERKLFSQLETWDLLNLKPETVFEIPERLENEFGISSTFLSATMNKYLIQSVGKDVLEKKFGITKPTRYFVGGTKHYSWPKGAAITGIGSDNIKDIPVDINARLDSTQLDKLLQECLDEKRAVYAVVAIMGSTEHGAVDPIKDVVELRKKYQKQGLSFAIHADAAWGGYFTSLLREEGLRSLPPDPGNQYVPELALSSHTRTQLEHLQYADSITIDPHKSGYIPYPAGGLCYRDGRMRFLVTWLNPDVYKDSDGDEGMGVYGVEGSKPGAAPVAAWVSHRVIGLHKNGYGSLLGEAMFSCTKMYSNWVTMDMDDRHLIVVPLNPTPAEREGKSKAEIQKEREYIRDHIVNRPNLELVRDEEAMKLVRELGSDLSINAFACNFRLTNGEINQDVVESNYLNTRIYDRLSVTKIEDNIFDKPLFIMSTCMEQKVYGECCNHLKKRLGLVGDQDLDILVNCVMSPFPTVANFTKSVADDFKKIANEEIKKCLFRNTITEDDFRFIVQGTDKPYLTLLPMFNMANYRHQLILSCDLPESVLETYRAERAKDPSAVFYVGTTKDVKLESILAGSFEAMLEKGLPSNQSQPQHYASDFQVTNIRVLKNSPIDSKYLDPSFPDHMYFYLYGTNEQKHIEHMLVSPSNAQLTSDQVDLKLSSGDALSEADLAKGLIVRLDNVHENVVLPVLPPHTPPFFKAGKELKVSVFRDPHAADAHGPGLTIPLTKVAPIASGTMTLGKMVYTDSVLLNGNPALDGTLEVDEGVSGKTLEERLAATRRTFVPEDHKHVDPYYKRRDKQAAWRHFVEDNLSSIGHDTAGGGPHRSRH</sequence>
<dbReference type="Gene3D" id="3.40.640.10">
    <property type="entry name" value="Type I PLP-dependent aspartate aminotransferase-like (Major domain)"/>
    <property type="match status" value="1"/>
</dbReference>
<dbReference type="EMBL" id="CAJMWW010000135">
    <property type="protein sequence ID" value="CAE6449237.1"/>
    <property type="molecule type" value="Genomic_DNA"/>
</dbReference>
<dbReference type="Proteomes" id="UP000663841">
    <property type="component" value="Unassembled WGS sequence"/>
</dbReference>
<evidence type="ECO:0000256" key="4">
    <source>
        <dbReference type="PIRSR" id="PIRSR602129-50"/>
    </source>
</evidence>
<dbReference type="InterPro" id="IPR015424">
    <property type="entry name" value="PyrdxlP-dep_Trfase"/>
</dbReference>
<dbReference type="GO" id="GO:0030170">
    <property type="term" value="F:pyridoxal phosphate binding"/>
    <property type="evidence" value="ECO:0007669"/>
    <property type="project" value="InterPro"/>
</dbReference>
<name>A0A8H3B7X6_9AGAM</name>
<proteinExistence type="predicted"/>
<evidence type="ECO:0000256" key="1">
    <source>
        <dbReference type="ARBA" id="ARBA00001933"/>
    </source>
</evidence>
<evidence type="ECO:0000256" key="3">
    <source>
        <dbReference type="ARBA" id="ARBA00023239"/>
    </source>
</evidence>
<keyword evidence="2 4" id="KW-0663">Pyridoxal phosphate</keyword>
<dbReference type="GO" id="GO:0016830">
    <property type="term" value="F:carbon-carbon lyase activity"/>
    <property type="evidence" value="ECO:0007669"/>
    <property type="project" value="InterPro"/>
</dbReference>
<dbReference type="PANTHER" id="PTHR42735:SF4">
    <property type="entry name" value="PYRIDOXAL PHOSPHATE-DEPENDENT DECARBOXYLASE FAMILY PROTEIN"/>
    <property type="match status" value="1"/>
</dbReference>
<evidence type="ECO:0000313" key="6">
    <source>
        <dbReference type="Proteomes" id="UP000663841"/>
    </source>
</evidence>
<dbReference type="InterPro" id="IPR002129">
    <property type="entry name" value="PyrdxlP-dep_de-COase"/>
</dbReference>
<keyword evidence="3" id="KW-0456">Lyase</keyword>
<comment type="cofactor">
    <cofactor evidence="1 4">
        <name>pyridoxal 5'-phosphate</name>
        <dbReference type="ChEBI" id="CHEBI:597326"/>
    </cofactor>
</comment>
<evidence type="ECO:0000313" key="5">
    <source>
        <dbReference type="EMBL" id="CAE6449237.1"/>
    </source>
</evidence>
<dbReference type="PANTHER" id="PTHR42735">
    <property type="match status" value="1"/>
</dbReference>
<evidence type="ECO:0000256" key="2">
    <source>
        <dbReference type="ARBA" id="ARBA00022898"/>
    </source>
</evidence>
<dbReference type="GO" id="GO:0019752">
    <property type="term" value="P:carboxylic acid metabolic process"/>
    <property type="evidence" value="ECO:0007669"/>
    <property type="project" value="InterPro"/>
</dbReference>
<protein>
    <submittedName>
        <fullName evidence="5">Uncharacterized protein</fullName>
    </submittedName>
</protein>
<comment type="caution">
    <text evidence="5">The sequence shown here is derived from an EMBL/GenBank/DDBJ whole genome shotgun (WGS) entry which is preliminary data.</text>
</comment>
<organism evidence="5 6">
    <name type="scientific">Rhizoctonia solani</name>
    <dbReference type="NCBI Taxonomy" id="456999"/>
    <lineage>
        <taxon>Eukaryota</taxon>
        <taxon>Fungi</taxon>
        <taxon>Dikarya</taxon>
        <taxon>Basidiomycota</taxon>
        <taxon>Agaricomycotina</taxon>
        <taxon>Agaricomycetes</taxon>
        <taxon>Cantharellales</taxon>
        <taxon>Ceratobasidiaceae</taxon>
        <taxon>Rhizoctonia</taxon>
    </lineage>
</organism>
<feature type="modified residue" description="N6-(pyridoxal phosphate)lysine" evidence="4">
    <location>
        <position position="560"/>
    </location>
</feature>
<accession>A0A8H3B7X6</accession>
<dbReference type="AlphaFoldDB" id="A0A8H3B7X6"/>
<gene>
    <name evidence="5" type="ORF">RDB_LOCUS122113</name>
</gene>
<dbReference type="SUPFAM" id="SSF53383">
    <property type="entry name" value="PLP-dependent transferases"/>
    <property type="match status" value="1"/>
</dbReference>
<dbReference type="Pfam" id="PF00282">
    <property type="entry name" value="Pyridoxal_deC"/>
    <property type="match status" value="1"/>
</dbReference>
<reference evidence="5" key="1">
    <citation type="submission" date="2021-01" db="EMBL/GenBank/DDBJ databases">
        <authorList>
            <person name="Kaushik A."/>
        </authorList>
    </citation>
    <scope>NUCLEOTIDE SEQUENCE</scope>
    <source>
        <strain evidence="5">AG3-T5</strain>
    </source>
</reference>
<dbReference type="InterPro" id="IPR050477">
    <property type="entry name" value="GrpII_AminoAcid_Decarb"/>
</dbReference>
<dbReference type="InterPro" id="IPR015421">
    <property type="entry name" value="PyrdxlP-dep_Trfase_major"/>
</dbReference>